<dbReference type="InterPro" id="IPR001790">
    <property type="entry name" value="Ribosomal_uL10"/>
</dbReference>
<dbReference type="HAMAP" id="MF_00362">
    <property type="entry name" value="Ribosomal_uL10"/>
    <property type="match status" value="1"/>
</dbReference>
<reference evidence="9 10" key="1">
    <citation type="journal article" date="2015" name="Genome Announc.">
        <title>Complete Genome Sequence of Sedimenticola thiotaurini Strain SIP-G1, a Polyphosphate- and Polyhydroxyalkanoate-Accumulating Sulfur-Oxidizing Gammaproteobacterium Isolated from Salt Marsh Sediments.</title>
        <authorList>
            <person name="Flood B.E."/>
            <person name="Jones D.S."/>
            <person name="Bailey J.V."/>
        </authorList>
    </citation>
    <scope>NUCLEOTIDE SEQUENCE [LARGE SCALE GENOMIC DNA]</scope>
    <source>
        <strain evidence="9 10">SIP-G1</strain>
    </source>
</reference>
<gene>
    <name evidence="8" type="primary">rplJ</name>
    <name evidence="9" type="ORF">AAY24_14440</name>
</gene>
<evidence type="ECO:0000256" key="8">
    <source>
        <dbReference type="HAMAP-Rule" id="MF_00362"/>
    </source>
</evidence>
<dbReference type="GO" id="GO:0006412">
    <property type="term" value="P:translation"/>
    <property type="evidence" value="ECO:0007669"/>
    <property type="project" value="UniProtKB-UniRule"/>
</dbReference>
<dbReference type="Gene3D" id="6.10.250.2350">
    <property type="match status" value="1"/>
</dbReference>
<sequence length="175" mass="18817">MPLNLEQKKAVVAEVAEVASTAYSAIAAEYRGLTVGEMTELRAKAREAGVYVRVIKNSLARRAIENTDFACMKDELTGPLVIAFSQEDPGAAARVIKDFAKDHSKLEVKVVSIGGKLLAVSDLEALSKMPTYEQAVSMLMAVMKAPVEKLARTINEVPGKLVRTVAAIRDAKEAA</sequence>
<dbReference type="PANTHER" id="PTHR11560">
    <property type="entry name" value="39S RIBOSOMAL PROTEIN L10, MITOCHONDRIAL"/>
    <property type="match status" value="1"/>
</dbReference>
<evidence type="ECO:0000256" key="5">
    <source>
        <dbReference type="ARBA" id="ARBA00022980"/>
    </source>
</evidence>
<protein>
    <recommendedName>
        <fullName evidence="7 8">Large ribosomal subunit protein uL10</fullName>
    </recommendedName>
</protein>
<dbReference type="Gene3D" id="3.30.70.1730">
    <property type="match status" value="1"/>
</dbReference>
<dbReference type="InterPro" id="IPR022973">
    <property type="entry name" value="Ribosomal_uL10_bac"/>
</dbReference>
<name>A0A0F7K1B3_9GAMM</name>
<dbReference type="GO" id="GO:0015934">
    <property type="term" value="C:large ribosomal subunit"/>
    <property type="evidence" value="ECO:0007669"/>
    <property type="project" value="InterPro"/>
</dbReference>
<dbReference type="CDD" id="cd05797">
    <property type="entry name" value="Ribosomal_L10"/>
    <property type="match status" value="1"/>
</dbReference>
<dbReference type="FunFam" id="3.30.70.1730:FF:000001">
    <property type="entry name" value="50S ribosomal protein L10"/>
    <property type="match status" value="1"/>
</dbReference>
<evidence type="ECO:0000256" key="2">
    <source>
        <dbReference type="ARBA" id="ARBA00008889"/>
    </source>
</evidence>
<keyword evidence="10" id="KW-1185">Reference proteome</keyword>
<proteinExistence type="inferred from homology"/>
<evidence type="ECO:0000256" key="6">
    <source>
        <dbReference type="ARBA" id="ARBA00023274"/>
    </source>
</evidence>
<evidence type="ECO:0000256" key="4">
    <source>
        <dbReference type="ARBA" id="ARBA00022884"/>
    </source>
</evidence>
<evidence type="ECO:0000256" key="3">
    <source>
        <dbReference type="ARBA" id="ARBA00022730"/>
    </source>
</evidence>
<keyword evidence="6 8" id="KW-0687">Ribonucleoprotein</keyword>
<dbReference type="InterPro" id="IPR043141">
    <property type="entry name" value="Ribosomal_uL10-like_sf"/>
</dbReference>
<evidence type="ECO:0000256" key="1">
    <source>
        <dbReference type="ARBA" id="ARBA00002633"/>
    </source>
</evidence>
<comment type="function">
    <text evidence="1 8">Forms part of the ribosomal stalk, playing a central role in the interaction of the ribosome with GTP-bound translation factors.</text>
</comment>
<dbReference type="AlphaFoldDB" id="A0A0F7K1B3"/>
<dbReference type="OrthoDB" id="9808307at2"/>
<keyword evidence="3 8" id="KW-0699">rRNA-binding</keyword>
<comment type="similarity">
    <text evidence="2 8">Belongs to the universal ribosomal protein uL10 family.</text>
</comment>
<dbReference type="SUPFAM" id="SSF160369">
    <property type="entry name" value="Ribosomal protein L10-like"/>
    <property type="match status" value="1"/>
</dbReference>
<organism evidence="9 10">
    <name type="scientific">Sedimenticola thiotaurini</name>
    <dbReference type="NCBI Taxonomy" id="1543721"/>
    <lineage>
        <taxon>Bacteria</taxon>
        <taxon>Pseudomonadati</taxon>
        <taxon>Pseudomonadota</taxon>
        <taxon>Gammaproteobacteria</taxon>
        <taxon>Chromatiales</taxon>
        <taxon>Sedimenticolaceae</taxon>
        <taxon>Sedimenticola</taxon>
    </lineage>
</organism>
<dbReference type="NCBIfam" id="NF000955">
    <property type="entry name" value="PRK00099.1-1"/>
    <property type="match status" value="1"/>
</dbReference>
<dbReference type="KEGG" id="seds:AAY24_14440"/>
<keyword evidence="4 8" id="KW-0694">RNA-binding</keyword>
<dbReference type="GO" id="GO:0003735">
    <property type="term" value="F:structural constituent of ribosome"/>
    <property type="evidence" value="ECO:0007669"/>
    <property type="project" value="InterPro"/>
</dbReference>
<dbReference type="EMBL" id="CP011412">
    <property type="protein sequence ID" value="AKH21359.1"/>
    <property type="molecule type" value="Genomic_DNA"/>
</dbReference>
<dbReference type="InterPro" id="IPR047865">
    <property type="entry name" value="Ribosomal_uL10_bac_type"/>
</dbReference>
<dbReference type="RefSeq" id="WP_046860288.1">
    <property type="nucleotide sequence ID" value="NZ_CP011412.1"/>
</dbReference>
<accession>A0A0F7K1B3</accession>
<comment type="subunit">
    <text evidence="8">Part of the ribosomal stalk of the 50S ribosomal subunit. The N-terminus interacts with L11 and the large rRNA to form the base of the stalk. The C-terminus forms an elongated spine to which L12 dimers bind in a sequential fashion forming a multimeric L10(L12)X complex.</text>
</comment>
<dbReference type="InterPro" id="IPR002363">
    <property type="entry name" value="Ribosomal_uL10_CS_bac"/>
</dbReference>
<dbReference type="GO" id="GO:0070180">
    <property type="term" value="F:large ribosomal subunit rRNA binding"/>
    <property type="evidence" value="ECO:0007669"/>
    <property type="project" value="UniProtKB-UniRule"/>
</dbReference>
<dbReference type="Pfam" id="PF00466">
    <property type="entry name" value="Ribosomal_L10"/>
    <property type="match status" value="1"/>
</dbReference>
<dbReference type="PATRIC" id="fig|1543721.4.peg.2986"/>
<evidence type="ECO:0000313" key="9">
    <source>
        <dbReference type="EMBL" id="AKH21359.1"/>
    </source>
</evidence>
<keyword evidence="5 8" id="KW-0689">Ribosomal protein</keyword>
<evidence type="ECO:0000256" key="7">
    <source>
        <dbReference type="ARBA" id="ARBA00035202"/>
    </source>
</evidence>
<evidence type="ECO:0000313" key="10">
    <source>
        <dbReference type="Proteomes" id="UP000034410"/>
    </source>
</evidence>
<dbReference type="PROSITE" id="PS01109">
    <property type="entry name" value="RIBOSOMAL_L10"/>
    <property type="match status" value="1"/>
</dbReference>
<dbReference type="Proteomes" id="UP000034410">
    <property type="component" value="Chromosome"/>
</dbReference>